<evidence type="ECO:0000256" key="2">
    <source>
        <dbReference type="SAM" id="MobiDB-lite"/>
    </source>
</evidence>
<comment type="caution">
    <text evidence="3">The sequence shown here is derived from an EMBL/GenBank/DDBJ whole genome shotgun (WGS) entry which is preliminary data.</text>
</comment>
<keyword evidence="4" id="KW-1185">Reference proteome</keyword>
<dbReference type="AlphaFoldDB" id="A0AAD8QU44"/>
<dbReference type="PANTHER" id="PTHR33026:SF7">
    <property type="entry name" value="OS03G0100275 PROTEIN"/>
    <property type="match status" value="1"/>
</dbReference>
<dbReference type="EMBL" id="JAUUTY010000007">
    <property type="protein sequence ID" value="KAK1608276.1"/>
    <property type="molecule type" value="Genomic_DNA"/>
</dbReference>
<feature type="region of interest" description="Disordered" evidence="2">
    <location>
        <begin position="307"/>
        <end position="339"/>
    </location>
</feature>
<feature type="compositionally biased region" description="Acidic residues" evidence="2">
    <location>
        <begin position="209"/>
        <end position="221"/>
    </location>
</feature>
<sequence length="561" mass="61693">MGKKKSTSASGSSKVSRDWGASTITSREVNKLRTLGFISSSDDDIRLPGLAPQMVLPARHSSAWAAFQPSPFKDVLVAQQKKSWRNVLSPEESALADELFEQVVDLKNTGGLTMCGTEVVSVFLKRRVQPLMSRPHQLWMYTGEGDKSKVSSVDFSDDELHDEVRRLTHYNMRDTIALTSARSPYDLSHLPAEASTVVRCYPPTPESGVEPEDDDDSEETEDAHHALEDSDVQEEEALEDDALTRSRRRRRINDELITTAESSPSGRDDDADEAASPPPAPKSSANLFAVEDDLDLSDDDDEVPLAKRAKFSSGRPESGKESNPSHAKRTPPSRTTVEKIPVSKVIPSGGVSIPPAARDHAVKTSADQVLEANRLATDAQNENTLLKDELKKLKQKMKDEQDARRKAAAAADEKEGVLRESIANLMSAADININRARKLREDSMSDALSLAAESNVQVLGLLQKTKGALSRLYSMIFPKMKQVKTLSEMAESFLIDPSEPVEVLKRRSHLFGAVLTFQLLMGHGLGSELERFSEALPIDDDGRLINLEPFKQSAVTDDPQV</sequence>
<protein>
    <submittedName>
        <fullName evidence="3">Uncharacterized protein</fullName>
    </submittedName>
</protein>
<name>A0AAD8QU44_LOLMU</name>
<evidence type="ECO:0000313" key="4">
    <source>
        <dbReference type="Proteomes" id="UP001231189"/>
    </source>
</evidence>
<feature type="compositionally biased region" description="Acidic residues" evidence="2">
    <location>
        <begin position="229"/>
        <end position="241"/>
    </location>
</feature>
<dbReference type="PANTHER" id="PTHR33026">
    <property type="entry name" value="OS06G0360600 PROTEIN"/>
    <property type="match status" value="1"/>
</dbReference>
<gene>
    <name evidence="3" type="ORF">QYE76_031949</name>
</gene>
<accession>A0AAD8QU44</accession>
<organism evidence="3 4">
    <name type="scientific">Lolium multiflorum</name>
    <name type="common">Italian ryegrass</name>
    <name type="synonym">Lolium perenne subsp. multiflorum</name>
    <dbReference type="NCBI Taxonomy" id="4521"/>
    <lineage>
        <taxon>Eukaryota</taxon>
        <taxon>Viridiplantae</taxon>
        <taxon>Streptophyta</taxon>
        <taxon>Embryophyta</taxon>
        <taxon>Tracheophyta</taxon>
        <taxon>Spermatophyta</taxon>
        <taxon>Magnoliopsida</taxon>
        <taxon>Liliopsida</taxon>
        <taxon>Poales</taxon>
        <taxon>Poaceae</taxon>
        <taxon>BOP clade</taxon>
        <taxon>Pooideae</taxon>
        <taxon>Poodae</taxon>
        <taxon>Poeae</taxon>
        <taxon>Poeae Chloroplast Group 2 (Poeae type)</taxon>
        <taxon>Loliodinae</taxon>
        <taxon>Loliinae</taxon>
        <taxon>Lolium</taxon>
    </lineage>
</organism>
<proteinExistence type="predicted"/>
<feature type="region of interest" description="Disordered" evidence="2">
    <location>
        <begin position="196"/>
        <end position="286"/>
    </location>
</feature>
<reference evidence="3" key="1">
    <citation type="submission" date="2023-07" db="EMBL/GenBank/DDBJ databases">
        <title>A chromosome-level genome assembly of Lolium multiflorum.</title>
        <authorList>
            <person name="Chen Y."/>
            <person name="Copetti D."/>
            <person name="Kolliker R."/>
            <person name="Studer B."/>
        </authorList>
    </citation>
    <scope>NUCLEOTIDE SEQUENCE</scope>
    <source>
        <strain evidence="3">02402/16</strain>
        <tissue evidence="3">Leaf</tissue>
    </source>
</reference>
<evidence type="ECO:0000256" key="1">
    <source>
        <dbReference type="SAM" id="Coils"/>
    </source>
</evidence>
<dbReference type="Proteomes" id="UP001231189">
    <property type="component" value="Unassembled WGS sequence"/>
</dbReference>
<feature type="coiled-coil region" evidence="1">
    <location>
        <begin position="369"/>
        <end position="410"/>
    </location>
</feature>
<keyword evidence="1" id="KW-0175">Coiled coil</keyword>
<evidence type="ECO:0000313" key="3">
    <source>
        <dbReference type="EMBL" id="KAK1608276.1"/>
    </source>
</evidence>